<dbReference type="SUPFAM" id="SSF55920">
    <property type="entry name" value="Creatinase/aminopeptidase"/>
    <property type="match status" value="1"/>
</dbReference>
<evidence type="ECO:0000256" key="6">
    <source>
        <dbReference type="ARBA" id="ARBA00023049"/>
    </source>
</evidence>
<dbReference type="RefSeq" id="WP_221439713.1">
    <property type="nucleotide sequence ID" value="NZ_JACHLP010000010.1"/>
</dbReference>
<evidence type="ECO:0000259" key="9">
    <source>
        <dbReference type="Pfam" id="PF21216"/>
    </source>
</evidence>
<dbReference type="AlphaFoldDB" id="A0A840LG51"/>
<keyword evidence="3" id="KW-0479">Metal-binding</keyword>
<dbReference type="GO" id="GO:0102009">
    <property type="term" value="F:proline dipeptidase activity"/>
    <property type="evidence" value="ECO:0007669"/>
    <property type="project" value="UniProtKB-EC"/>
</dbReference>
<dbReference type="PANTHER" id="PTHR43226">
    <property type="entry name" value="XAA-PRO AMINOPEPTIDASE 3"/>
    <property type="match status" value="1"/>
</dbReference>
<keyword evidence="2" id="KW-0645">Protease</keyword>
<protein>
    <submittedName>
        <fullName evidence="10">Xaa-Pro dipeptidase</fullName>
        <ecNumber evidence="10">3.4.13.9</ecNumber>
    </submittedName>
</protein>
<dbReference type="GO" id="GO:0046872">
    <property type="term" value="F:metal ion binding"/>
    <property type="evidence" value="ECO:0007669"/>
    <property type="project" value="UniProtKB-KW"/>
</dbReference>
<dbReference type="PROSITE" id="PS00491">
    <property type="entry name" value="PROLINE_PEPTIDASE"/>
    <property type="match status" value="1"/>
</dbReference>
<gene>
    <name evidence="10" type="ORF">HNP55_004154</name>
</gene>
<dbReference type="InterPro" id="IPR000994">
    <property type="entry name" value="Pept_M24"/>
</dbReference>
<comment type="caution">
    <text evidence="10">The sequence shown here is derived from an EMBL/GenBank/DDBJ whole genome shotgun (WGS) entry which is preliminary data.</text>
</comment>
<dbReference type="InterPro" id="IPR052433">
    <property type="entry name" value="X-Pro_dipept-like"/>
</dbReference>
<dbReference type="Gene3D" id="3.90.230.10">
    <property type="entry name" value="Creatinase/methionine aminopeptidase superfamily"/>
    <property type="match status" value="1"/>
</dbReference>
<keyword evidence="4 10" id="KW-0378">Hydrolase</keyword>
<dbReference type="GO" id="GO:0008237">
    <property type="term" value="F:metallopeptidase activity"/>
    <property type="evidence" value="ECO:0007669"/>
    <property type="project" value="UniProtKB-KW"/>
</dbReference>
<evidence type="ECO:0000259" key="8">
    <source>
        <dbReference type="Pfam" id="PF00557"/>
    </source>
</evidence>
<keyword evidence="5 10" id="KW-0224">Dipeptidase</keyword>
<evidence type="ECO:0000313" key="10">
    <source>
        <dbReference type="EMBL" id="MBB4845602.1"/>
    </source>
</evidence>
<dbReference type="InterPro" id="IPR048819">
    <property type="entry name" value="PepQ_N"/>
</dbReference>
<evidence type="ECO:0000256" key="2">
    <source>
        <dbReference type="ARBA" id="ARBA00022670"/>
    </source>
</evidence>
<dbReference type="GO" id="GO:0006508">
    <property type="term" value="P:proteolysis"/>
    <property type="evidence" value="ECO:0007669"/>
    <property type="project" value="UniProtKB-KW"/>
</dbReference>
<evidence type="ECO:0000256" key="5">
    <source>
        <dbReference type="ARBA" id="ARBA00022997"/>
    </source>
</evidence>
<dbReference type="Pfam" id="PF21216">
    <property type="entry name" value="PepQ_N"/>
    <property type="match status" value="1"/>
</dbReference>
<evidence type="ECO:0000256" key="1">
    <source>
        <dbReference type="ARBA" id="ARBA00001936"/>
    </source>
</evidence>
<dbReference type="PANTHER" id="PTHR43226:SF8">
    <property type="entry name" value="XAA-PRO DIPEPTIDASE"/>
    <property type="match status" value="1"/>
</dbReference>
<reference evidence="10 11" key="1">
    <citation type="submission" date="2020-08" db="EMBL/GenBank/DDBJ databases">
        <title>Functional genomics of gut bacteria from endangered species of beetles.</title>
        <authorList>
            <person name="Carlos-Shanley C."/>
        </authorList>
    </citation>
    <scope>NUCLEOTIDE SEQUENCE [LARGE SCALE GENOMIC DNA]</scope>
    <source>
        <strain evidence="10 11">S00239</strain>
    </source>
</reference>
<accession>A0A840LG51</accession>
<proteinExistence type="inferred from homology"/>
<dbReference type="InterPro" id="IPR001131">
    <property type="entry name" value="Peptidase_M24B_aminopep-P_CS"/>
</dbReference>
<evidence type="ECO:0000256" key="4">
    <source>
        <dbReference type="ARBA" id="ARBA00022801"/>
    </source>
</evidence>
<dbReference type="Pfam" id="PF00557">
    <property type="entry name" value="Peptidase_M24"/>
    <property type="match status" value="1"/>
</dbReference>
<evidence type="ECO:0000256" key="3">
    <source>
        <dbReference type="ARBA" id="ARBA00022723"/>
    </source>
</evidence>
<evidence type="ECO:0000256" key="7">
    <source>
        <dbReference type="ARBA" id="ARBA00023211"/>
    </source>
</evidence>
<dbReference type="InterPro" id="IPR036005">
    <property type="entry name" value="Creatinase/aminopeptidase-like"/>
</dbReference>
<dbReference type="EC" id="3.4.13.9" evidence="10"/>
<keyword evidence="11" id="KW-1185">Reference proteome</keyword>
<keyword evidence="6" id="KW-0482">Metalloprotease</keyword>
<dbReference type="GO" id="GO:0004177">
    <property type="term" value="F:aminopeptidase activity"/>
    <property type="evidence" value="ECO:0007669"/>
    <property type="project" value="TreeGrafter"/>
</dbReference>
<dbReference type="HAMAP" id="MF_01279">
    <property type="entry name" value="X_Pro_dipeptid"/>
    <property type="match status" value="1"/>
</dbReference>
<comment type="cofactor">
    <cofactor evidence="1">
        <name>Mn(2+)</name>
        <dbReference type="ChEBI" id="CHEBI:29035"/>
    </cofactor>
</comment>
<feature type="domain" description="Peptidase M24" evidence="8">
    <location>
        <begin position="161"/>
        <end position="419"/>
    </location>
</feature>
<dbReference type="InterPro" id="IPR022846">
    <property type="entry name" value="X_Pro_dipept"/>
</dbReference>
<dbReference type="GO" id="GO:0005829">
    <property type="term" value="C:cytosol"/>
    <property type="evidence" value="ECO:0007669"/>
    <property type="project" value="TreeGrafter"/>
</dbReference>
<feature type="domain" description="Xaa-Pro dipeptidase N-terminal" evidence="9">
    <location>
        <begin position="4"/>
        <end position="149"/>
    </location>
</feature>
<name>A0A840LG51_9BURK</name>
<dbReference type="InterPro" id="IPR029149">
    <property type="entry name" value="Creatin/AminoP/Spt16_N"/>
</dbReference>
<dbReference type="Proteomes" id="UP000562027">
    <property type="component" value="Unassembled WGS sequence"/>
</dbReference>
<dbReference type="EMBL" id="JACHLP010000010">
    <property type="protein sequence ID" value="MBB4845602.1"/>
    <property type="molecule type" value="Genomic_DNA"/>
</dbReference>
<dbReference type="GO" id="GO:0016795">
    <property type="term" value="F:phosphoric triester hydrolase activity"/>
    <property type="evidence" value="ECO:0007669"/>
    <property type="project" value="InterPro"/>
</dbReference>
<dbReference type="Gene3D" id="3.40.350.10">
    <property type="entry name" value="Creatinase/prolidase N-terminal domain"/>
    <property type="match status" value="1"/>
</dbReference>
<dbReference type="NCBIfam" id="NF010133">
    <property type="entry name" value="PRK13607.1"/>
    <property type="match status" value="1"/>
</dbReference>
<keyword evidence="7" id="KW-0464">Manganese</keyword>
<sequence length="437" mass="47657">MSTTYQQHLTLLQTQAEQALARCGFDALLIASGVEKLAFLDDRPYLFAPNPHFKHWLPLVNHPDSWLLIRPGHKPRLVYYQPDDFWHVPPADPSGEWLAHVELVLIQRAEDAAAHLQVPGRLAIIGEADAALAGVLPNNPPELLNILHYQRAYKTEYELAQMRAASRRAVPAHLAARKAFLAGASELDIHRAYLAASGHTDRDLPYTNIVGLNEHGAVLHYQYQDAQAPAESRSLLIDAGAQVNGYASDITRTWGAGDANFQALLDAMERAQLALVDEVRAGVDYRSIHLSTHAKVAGILQELGVVKLSVEEQLAQRVTSTFFPHGIGHLIGLQVHDVGGFMADDRGAVAPKPEGHPYLRLTRPLAAGMVVTIEPGLYFIPTLLDKLKATPAAAAVDWSLVAQLSKFGGVRIEDDVVCRAQGGPENMTRDAFAALAS</sequence>
<organism evidence="10 11">
    <name type="scientific">Roseateles oligotrophus</name>
    <dbReference type="NCBI Taxonomy" id="1769250"/>
    <lineage>
        <taxon>Bacteria</taxon>
        <taxon>Pseudomonadati</taxon>
        <taxon>Pseudomonadota</taxon>
        <taxon>Betaproteobacteria</taxon>
        <taxon>Burkholderiales</taxon>
        <taxon>Sphaerotilaceae</taxon>
        <taxon>Roseateles</taxon>
    </lineage>
</organism>
<evidence type="ECO:0000313" key="11">
    <source>
        <dbReference type="Proteomes" id="UP000562027"/>
    </source>
</evidence>